<proteinExistence type="predicted"/>
<dbReference type="Proteomes" id="UP000013126">
    <property type="component" value="Unassembled WGS sequence"/>
</dbReference>
<evidence type="ECO:0008006" key="3">
    <source>
        <dbReference type="Google" id="ProtNLM"/>
    </source>
</evidence>
<dbReference type="OrthoDB" id="2044685at2"/>
<dbReference type="HOGENOM" id="CLU_2536616_0_0_9"/>
<evidence type="ECO:0000313" key="2">
    <source>
        <dbReference type="Proteomes" id="UP000013126"/>
    </source>
</evidence>
<name>R0C2W2_9FIRM</name>
<protein>
    <recommendedName>
        <fullName evidence="3">N-acetyltransferase domain-containing protein</fullName>
    </recommendedName>
</protein>
<sequence>MDAGQALKDIFEKFNFRKLVFMVVIGNPIEKSYDKMIQRYGGRVVGIQKQQTKLIDGKFYDVKLYEILAEDYFRRKKCGRKIK</sequence>
<evidence type="ECO:0000313" key="1">
    <source>
        <dbReference type="EMBL" id="ENZ50827.1"/>
    </source>
</evidence>
<organism evidence="1 2">
    <name type="scientific">Enterocloster bolteae 90A9</name>
    <dbReference type="NCBI Taxonomy" id="997894"/>
    <lineage>
        <taxon>Bacteria</taxon>
        <taxon>Bacillati</taxon>
        <taxon>Bacillota</taxon>
        <taxon>Clostridia</taxon>
        <taxon>Lachnospirales</taxon>
        <taxon>Lachnospiraceae</taxon>
        <taxon>Enterocloster</taxon>
    </lineage>
</organism>
<reference evidence="1 2" key="1">
    <citation type="submission" date="2013-01" db="EMBL/GenBank/DDBJ databases">
        <title>The Genome Sequence of Clostridium bolteae 90A9.</title>
        <authorList>
            <consortium name="The Broad Institute Genome Sequencing Platform"/>
            <person name="Earl A."/>
            <person name="Ward D."/>
            <person name="Feldgarden M."/>
            <person name="Gevers D."/>
            <person name="Courvalin P."/>
            <person name="Lambert T."/>
            <person name="Walker B."/>
            <person name="Young S.K."/>
            <person name="Zeng Q."/>
            <person name="Gargeya S."/>
            <person name="Fitzgerald M."/>
            <person name="Haas B."/>
            <person name="Abouelleil A."/>
            <person name="Alvarado L."/>
            <person name="Arachchi H.M."/>
            <person name="Berlin A.M."/>
            <person name="Chapman S.B."/>
            <person name="Dewar J."/>
            <person name="Goldberg J."/>
            <person name="Griggs A."/>
            <person name="Gujja S."/>
            <person name="Hansen M."/>
            <person name="Howarth C."/>
            <person name="Imamovic A."/>
            <person name="Larimer J."/>
            <person name="McCowan C."/>
            <person name="Murphy C."/>
            <person name="Neiman D."/>
            <person name="Pearson M."/>
            <person name="Priest M."/>
            <person name="Roberts A."/>
            <person name="Saif S."/>
            <person name="Shea T."/>
            <person name="Sisk P."/>
            <person name="Sykes S."/>
            <person name="Wortman J."/>
            <person name="Nusbaum C."/>
            <person name="Birren B."/>
        </authorList>
    </citation>
    <scope>NUCLEOTIDE SEQUENCE [LARGE SCALE GENOMIC DNA]</scope>
    <source>
        <strain evidence="1 2">90A9</strain>
    </source>
</reference>
<comment type="caution">
    <text evidence="1">The sequence shown here is derived from an EMBL/GenBank/DDBJ whole genome shotgun (WGS) entry which is preliminary data.</text>
</comment>
<dbReference type="EMBL" id="AGYH01000005">
    <property type="protein sequence ID" value="ENZ50827.1"/>
    <property type="molecule type" value="Genomic_DNA"/>
</dbReference>
<accession>R0C2W2</accession>
<dbReference type="AlphaFoldDB" id="R0C2W2"/>
<keyword evidence="2" id="KW-1185">Reference proteome</keyword>
<dbReference type="Gene3D" id="3.40.630.30">
    <property type="match status" value="1"/>
</dbReference>
<dbReference type="PATRIC" id="fig|997894.4.peg.2452"/>
<gene>
    <name evidence="1" type="ORF">HMPREF1085_02312</name>
</gene>